<organism evidence="1 2">
    <name type="scientific">Ophiobolus disseminans</name>
    <dbReference type="NCBI Taxonomy" id="1469910"/>
    <lineage>
        <taxon>Eukaryota</taxon>
        <taxon>Fungi</taxon>
        <taxon>Dikarya</taxon>
        <taxon>Ascomycota</taxon>
        <taxon>Pezizomycotina</taxon>
        <taxon>Dothideomycetes</taxon>
        <taxon>Pleosporomycetidae</taxon>
        <taxon>Pleosporales</taxon>
        <taxon>Pleosporineae</taxon>
        <taxon>Phaeosphaeriaceae</taxon>
        <taxon>Ophiobolus</taxon>
    </lineage>
</organism>
<name>A0A6A6ZW89_9PLEO</name>
<evidence type="ECO:0000313" key="2">
    <source>
        <dbReference type="Proteomes" id="UP000799424"/>
    </source>
</evidence>
<reference evidence="1" key="1">
    <citation type="journal article" date="2020" name="Stud. Mycol.">
        <title>101 Dothideomycetes genomes: a test case for predicting lifestyles and emergence of pathogens.</title>
        <authorList>
            <person name="Haridas S."/>
            <person name="Albert R."/>
            <person name="Binder M."/>
            <person name="Bloem J."/>
            <person name="Labutti K."/>
            <person name="Salamov A."/>
            <person name="Andreopoulos B."/>
            <person name="Baker S."/>
            <person name="Barry K."/>
            <person name="Bills G."/>
            <person name="Bluhm B."/>
            <person name="Cannon C."/>
            <person name="Castanera R."/>
            <person name="Culley D."/>
            <person name="Daum C."/>
            <person name="Ezra D."/>
            <person name="Gonzalez J."/>
            <person name="Henrissat B."/>
            <person name="Kuo A."/>
            <person name="Liang C."/>
            <person name="Lipzen A."/>
            <person name="Lutzoni F."/>
            <person name="Magnuson J."/>
            <person name="Mondo S."/>
            <person name="Nolan M."/>
            <person name="Ohm R."/>
            <person name="Pangilinan J."/>
            <person name="Park H.-J."/>
            <person name="Ramirez L."/>
            <person name="Alfaro M."/>
            <person name="Sun H."/>
            <person name="Tritt A."/>
            <person name="Yoshinaga Y."/>
            <person name="Zwiers L.-H."/>
            <person name="Turgeon B."/>
            <person name="Goodwin S."/>
            <person name="Spatafora J."/>
            <person name="Crous P."/>
            <person name="Grigoriev I."/>
        </authorList>
    </citation>
    <scope>NUCLEOTIDE SEQUENCE</scope>
    <source>
        <strain evidence="1">CBS 113818</strain>
    </source>
</reference>
<dbReference type="Proteomes" id="UP000799424">
    <property type="component" value="Unassembled WGS sequence"/>
</dbReference>
<sequence>MSVATARGHEGMARVLTMDVTRVRPKTFKRLPWHRAAVETLRRMLVMQRDNELWCWILWLVACCADAERGELALGAVPMRFIPRWHKQISPESRLATKTPESAYMLPSSFYLHPAAKEQQQRHSRATRRMFCDKVHHAAGTPSASAYAPIDARDRAVEYGTRVSRPSLA</sequence>
<proteinExistence type="predicted"/>
<protein>
    <submittedName>
        <fullName evidence="1">Uncharacterized protein</fullName>
    </submittedName>
</protein>
<keyword evidence="2" id="KW-1185">Reference proteome</keyword>
<evidence type="ECO:0000313" key="1">
    <source>
        <dbReference type="EMBL" id="KAF2825106.1"/>
    </source>
</evidence>
<dbReference type="EMBL" id="MU006228">
    <property type="protein sequence ID" value="KAF2825106.1"/>
    <property type="molecule type" value="Genomic_DNA"/>
</dbReference>
<accession>A0A6A6ZW89</accession>
<gene>
    <name evidence="1" type="ORF">CC86DRAFT_418857</name>
</gene>
<dbReference type="AlphaFoldDB" id="A0A6A6ZW89"/>